<feature type="transmembrane region" description="Helical" evidence="5">
    <location>
        <begin position="112"/>
        <end position="134"/>
    </location>
</feature>
<reference evidence="6" key="1">
    <citation type="submission" date="2022-06" db="EMBL/GenBank/DDBJ databases">
        <authorList>
            <person name="Berger JAMES D."/>
            <person name="Berger JAMES D."/>
        </authorList>
    </citation>
    <scope>NUCLEOTIDE SEQUENCE [LARGE SCALE GENOMIC DNA]</scope>
</reference>
<feature type="transmembrane region" description="Helical" evidence="5">
    <location>
        <begin position="50"/>
        <end position="74"/>
    </location>
</feature>
<evidence type="ECO:0000256" key="5">
    <source>
        <dbReference type="SAM" id="Phobius"/>
    </source>
</evidence>
<protein>
    <submittedName>
        <fullName evidence="7">Uncharacterized protein</fullName>
    </submittedName>
</protein>
<keyword evidence="4 5" id="KW-0472">Membrane</keyword>
<accession>A0AA85IMU3</accession>
<evidence type="ECO:0000313" key="7">
    <source>
        <dbReference type="WBParaSite" id="TREG1_106530.1"/>
    </source>
</evidence>
<evidence type="ECO:0000256" key="2">
    <source>
        <dbReference type="ARBA" id="ARBA00022692"/>
    </source>
</evidence>
<sequence length="343" mass="38826">MARLTSLKLRYVQLLLCTLYTSLFIFGLFSQSFVDIFSLPFSSKQDIYKLFTFHLVTDESFVLLMTLSAVFIYTKLVLDSWSMAEVVFFYWLVNVAALFVSLYPLVLQLFNFSISIPRINGASAFVSSVLVVLIQLRPDQPVISCKRFSIVSRYALLLVLAAYFIAVIIGFVRFTSLALFFNGMLFSWFYLRFCQRHSQGRRGDHGSSFSFARLFPEPIASVVSIPTNMCYQVLLRTKLFPALRREGEITVTSSLGIVTHGAISPDSERHRRIALKALNERFMKKETVMPASNELVTTWPSLMDTEETQKSGENVSKESSVIVNLPTDKISSSSSTFTDSQNV</sequence>
<feature type="transmembrane region" description="Helical" evidence="5">
    <location>
        <begin position="154"/>
        <end position="171"/>
    </location>
</feature>
<dbReference type="InterPro" id="IPR013861">
    <property type="entry name" value="TMEM115/Pdh1/Rbl19"/>
</dbReference>
<organism evidence="6 7">
    <name type="scientific">Trichobilharzia regenti</name>
    <name type="common">Nasal bird schistosome</name>
    <dbReference type="NCBI Taxonomy" id="157069"/>
    <lineage>
        <taxon>Eukaryota</taxon>
        <taxon>Metazoa</taxon>
        <taxon>Spiralia</taxon>
        <taxon>Lophotrochozoa</taxon>
        <taxon>Platyhelminthes</taxon>
        <taxon>Trematoda</taxon>
        <taxon>Digenea</taxon>
        <taxon>Strigeidida</taxon>
        <taxon>Schistosomatoidea</taxon>
        <taxon>Schistosomatidae</taxon>
        <taxon>Trichobilharzia</taxon>
    </lineage>
</organism>
<dbReference type="GO" id="GO:0006890">
    <property type="term" value="P:retrograde vesicle-mediated transport, Golgi to endoplasmic reticulum"/>
    <property type="evidence" value="ECO:0007669"/>
    <property type="project" value="InterPro"/>
</dbReference>
<dbReference type="GO" id="GO:0005794">
    <property type="term" value="C:Golgi apparatus"/>
    <property type="evidence" value="ECO:0007669"/>
    <property type="project" value="TreeGrafter"/>
</dbReference>
<name>A0AA85IMU3_TRIRE</name>
<feature type="transmembrane region" description="Helical" evidence="5">
    <location>
        <begin position="86"/>
        <end position="106"/>
    </location>
</feature>
<dbReference type="PANTHER" id="PTHR13377:SF3">
    <property type="entry name" value="TRANSMEMBRANE PROTEIN 115"/>
    <property type="match status" value="1"/>
</dbReference>
<keyword evidence="6" id="KW-1185">Reference proteome</keyword>
<dbReference type="Proteomes" id="UP000050795">
    <property type="component" value="Unassembled WGS sequence"/>
</dbReference>
<evidence type="ECO:0000256" key="3">
    <source>
        <dbReference type="ARBA" id="ARBA00022989"/>
    </source>
</evidence>
<dbReference type="PANTHER" id="PTHR13377">
    <property type="entry name" value="PLACENTAL PROTEIN 6"/>
    <property type="match status" value="1"/>
</dbReference>
<proteinExistence type="predicted"/>
<evidence type="ECO:0000256" key="4">
    <source>
        <dbReference type="ARBA" id="ARBA00023136"/>
    </source>
</evidence>
<feature type="transmembrane region" description="Helical" evidence="5">
    <location>
        <begin position="12"/>
        <end position="30"/>
    </location>
</feature>
<comment type="subcellular location">
    <subcellularLocation>
        <location evidence="1">Membrane</location>
        <topology evidence="1">Multi-pass membrane protein</topology>
    </subcellularLocation>
</comment>
<dbReference type="AlphaFoldDB" id="A0AA85IMU3"/>
<reference evidence="7" key="2">
    <citation type="submission" date="2023-11" db="UniProtKB">
        <authorList>
            <consortium name="WormBaseParasite"/>
        </authorList>
    </citation>
    <scope>IDENTIFICATION</scope>
</reference>
<keyword evidence="2 5" id="KW-0812">Transmembrane</keyword>
<keyword evidence="3 5" id="KW-1133">Transmembrane helix</keyword>
<evidence type="ECO:0000256" key="1">
    <source>
        <dbReference type="ARBA" id="ARBA00004141"/>
    </source>
</evidence>
<dbReference type="WBParaSite" id="TREG1_106530.1">
    <property type="protein sequence ID" value="TREG1_106530.1"/>
    <property type="gene ID" value="TREG1_106530"/>
</dbReference>
<dbReference type="GO" id="GO:0016020">
    <property type="term" value="C:membrane"/>
    <property type="evidence" value="ECO:0007669"/>
    <property type="project" value="UniProtKB-SubCell"/>
</dbReference>
<evidence type="ECO:0000313" key="6">
    <source>
        <dbReference type="Proteomes" id="UP000050795"/>
    </source>
</evidence>